<dbReference type="EMBL" id="JBHTCA010000004">
    <property type="protein sequence ID" value="MFC7408751.1"/>
    <property type="molecule type" value="Genomic_DNA"/>
</dbReference>
<evidence type="ECO:0000256" key="2">
    <source>
        <dbReference type="ARBA" id="ARBA00023125"/>
    </source>
</evidence>
<accession>A0ABW2QI65</accession>
<organism evidence="5 6">
    <name type="scientific">Hydrogenophaga atypica</name>
    <dbReference type="NCBI Taxonomy" id="249409"/>
    <lineage>
        <taxon>Bacteria</taxon>
        <taxon>Pseudomonadati</taxon>
        <taxon>Pseudomonadota</taxon>
        <taxon>Betaproteobacteria</taxon>
        <taxon>Burkholderiales</taxon>
        <taxon>Comamonadaceae</taxon>
        <taxon>Hydrogenophaga</taxon>
    </lineage>
</organism>
<feature type="domain" description="Tyr recombinase" evidence="4">
    <location>
        <begin position="166"/>
        <end position="333"/>
    </location>
</feature>
<dbReference type="Gene3D" id="1.10.150.130">
    <property type="match status" value="1"/>
</dbReference>
<evidence type="ECO:0000313" key="5">
    <source>
        <dbReference type="EMBL" id="MFC7408751.1"/>
    </source>
</evidence>
<dbReference type="InterPro" id="IPR050090">
    <property type="entry name" value="Tyrosine_recombinase_XerCD"/>
</dbReference>
<gene>
    <name evidence="5" type="ORF">ACFQPB_07750</name>
</gene>
<dbReference type="Gene3D" id="1.10.443.10">
    <property type="entry name" value="Intergrase catalytic core"/>
    <property type="match status" value="1"/>
</dbReference>
<evidence type="ECO:0000259" key="4">
    <source>
        <dbReference type="PROSITE" id="PS51898"/>
    </source>
</evidence>
<dbReference type="InterPro" id="IPR013762">
    <property type="entry name" value="Integrase-like_cat_sf"/>
</dbReference>
<comment type="caution">
    <text evidence="5">The sequence shown here is derived from an EMBL/GenBank/DDBJ whole genome shotgun (WGS) entry which is preliminary data.</text>
</comment>
<dbReference type="Proteomes" id="UP001596501">
    <property type="component" value="Unassembled WGS sequence"/>
</dbReference>
<dbReference type="PANTHER" id="PTHR30349">
    <property type="entry name" value="PHAGE INTEGRASE-RELATED"/>
    <property type="match status" value="1"/>
</dbReference>
<keyword evidence="1" id="KW-0229">DNA integration</keyword>
<keyword evidence="2" id="KW-0238">DNA-binding</keyword>
<evidence type="ECO:0000256" key="3">
    <source>
        <dbReference type="ARBA" id="ARBA00023172"/>
    </source>
</evidence>
<dbReference type="CDD" id="cd00796">
    <property type="entry name" value="INT_Rci_Hp1_C"/>
    <property type="match status" value="1"/>
</dbReference>
<sequence length="333" mass="37335">MATPKKTPQGTYRIQVEVRGVRDSGTFPTAREAREWAVARKAELQAIGSGKVGTVKTLRDALRKYAEEVSPKKRGERWELVRLQAYERPPTDEKPGHRLPLDAKLSDVTKADLVAWRDDRLKVTTRGTVLRDMTLLGNVLEVARREWGWIPANPMSDVTRPAEPDHRTRVIAGPEVRKMLRALRYGWPVRSVGQAVAACFLLALSTGMRAGELCALTWADVRDDYVVLHTSKTGAGRHVPLSPVARRIVAGMKGWDESSVFGLTPPTLAAMFIKYRKRAGLEGFTFHDARHSAATRIAQRLHVLDLCTMFGWKNPKMAMTYYQPKASDLAKRL</sequence>
<evidence type="ECO:0000313" key="6">
    <source>
        <dbReference type="Proteomes" id="UP001596501"/>
    </source>
</evidence>
<dbReference type="InterPro" id="IPR010998">
    <property type="entry name" value="Integrase_recombinase_N"/>
</dbReference>
<proteinExistence type="predicted"/>
<dbReference type="InterPro" id="IPR011010">
    <property type="entry name" value="DNA_brk_join_enz"/>
</dbReference>
<dbReference type="PANTHER" id="PTHR30349:SF94">
    <property type="entry name" value="INTEGRASE_RECOMBINASE HI_1414-RELATED"/>
    <property type="match status" value="1"/>
</dbReference>
<keyword evidence="6" id="KW-1185">Reference proteome</keyword>
<dbReference type="PROSITE" id="PS51898">
    <property type="entry name" value="TYR_RECOMBINASE"/>
    <property type="match status" value="1"/>
</dbReference>
<evidence type="ECO:0000256" key="1">
    <source>
        <dbReference type="ARBA" id="ARBA00022908"/>
    </source>
</evidence>
<dbReference type="Pfam" id="PF00589">
    <property type="entry name" value="Phage_integrase"/>
    <property type="match status" value="1"/>
</dbReference>
<keyword evidence="3" id="KW-0233">DNA recombination</keyword>
<dbReference type="SUPFAM" id="SSF56349">
    <property type="entry name" value="DNA breaking-rejoining enzymes"/>
    <property type="match status" value="1"/>
</dbReference>
<dbReference type="RefSeq" id="WP_382221500.1">
    <property type="nucleotide sequence ID" value="NZ_JBHTCA010000004.1"/>
</dbReference>
<dbReference type="InterPro" id="IPR002104">
    <property type="entry name" value="Integrase_catalytic"/>
</dbReference>
<protein>
    <submittedName>
        <fullName evidence="5">Tyrosine-type recombinase/integrase</fullName>
    </submittedName>
</protein>
<reference evidence="6" key="1">
    <citation type="journal article" date="2019" name="Int. J. Syst. Evol. Microbiol.">
        <title>The Global Catalogue of Microorganisms (GCM) 10K type strain sequencing project: providing services to taxonomists for standard genome sequencing and annotation.</title>
        <authorList>
            <consortium name="The Broad Institute Genomics Platform"/>
            <consortium name="The Broad Institute Genome Sequencing Center for Infectious Disease"/>
            <person name="Wu L."/>
            <person name="Ma J."/>
        </authorList>
    </citation>
    <scope>NUCLEOTIDE SEQUENCE [LARGE SCALE GENOMIC DNA]</scope>
    <source>
        <strain evidence="6">CGMCC 1.12371</strain>
    </source>
</reference>
<name>A0ABW2QI65_9BURK</name>